<organism evidence="1 2">
    <name type="scientific">Nodularia spumigena CENA596</name>
    <dbReference type="NCBI Taxonomy" id="1819295"/>
    <lineage>
        <taxon>Bacteria</taxon>
        <taxon>Bacillati</taxon>
        <taxon>Cyanobacteriota</taxon>
        <taxon>Cyanophyceae</taxon>
        <taxon>Nostocales</taxon>
        <taxon>Nodulariaceae</taxon>
        <taxon>Nodularia</taxon>
    </lineage>
</organism>
<name>A0A161XMJ0_NODSP</name>
<evidence type="ECO:0000313" key="1">
    <source>
        <dbReference type="EMBL" id="KZL51071.1"/>
    </source>
</evidence>
<dbReference type="AlphaFoldDB" id="A0A161XMJ0"/>
<dbReference type="EMBL" id="LWAJ01000047">
    <property type="protein sequence ID" value="KZL51071.1"/>
    <property type="molecule type" value="Genomic_DNA"/>
</dbReference>
<dbReference type="InterPro" id="IPR014347">
    <property type="entry name" value="Tautomerase/MIF_sf"/>
</dbReference>
<dbReference type="Proteomes" id="UP000076555">
    <property type="component" value="Unassembled WGS sequence"/>
</dbReference>
<dbReference type="OrthoDB" id="9804765at2"/>
<dbReference type="PANTHER" id="PTHR38460:SF1">
    <property type="entry name" value="TAUTOMERASE YOLI-RELATED"/>
    <property type="match status" value="1"/>
</dbReference>
<dbReference type="Pfam" id="PF14552">
    <property type="entry name" value="Tautomerase_2"/>
    <property type="match status" value="1"/>
</dbReference>
<protein>
    <recommendedName>
        <fullName evidence="3">4-oxalocrotonate tautomerase</fullName>
    </recommendedName>
</protein>
<comment type="caution">
    <text evidence="1">The sequence shown here is derived from an EMBL/GenBank/DDBJ whole genome shotgun (WGS) entry which is preliminary data.</text>
</comment>
<dbReference type="InterPro" id="IPR037479">
    <property type="entry name" value="Tauto_MSAD"/>
</dbReference>
<dbReference type="RefSeq" id="WP_063871683.1">
    <property type="nucleotide sequence ID" value="NZ_CAWMRI010000047.1"/>
</dbReference>
<gene>
    <name evidence="1" type="ORF">A2T98_04155</name>
</gene>
<dbReference type="PANTHER" id="PTHR38460">
    <property type="entry name" value="TAUTOMERASE YOLI-RELATED"/>
    <property type="match status" value="1"/>
</dbReference>
<dbReference type="Gene3D" id="3.30.429.10">
    <property type="entry name" value="Macrophage Migration Inhibitory Factor"/>
    <property type="match status" value="1"/>
</dbReference>
<reference evidence="1 2" key="1">
    <citation type="submission" date="2016-04" db="EMBL/GenBank/DDBJ databases">
        <title>Draft Genome Assembly of the Bloom-forming Cyanobacterium Nodularia spumigena Strain CENA596 in Shrimp Production Ponds.</title>
        <authorList>
            <person name="Popin R.V."/>
            <person name="Rigonato J."/>
            <person name="Abreu V.A."/>
            <person name="Andreote A.P."/>
            <person name="Silveira S.B."/>
            <person name="Odebrecht C."/>
            <person name="Fiore M.F."/>
        </authorList>
    </citation>
    <scope>NUCLEOTIDE SEQUENCE [LARGE SCALE GENOMIC DNA]</scope>
    <source>
        <strain evidence="1 2">CENA596</strain>
    </source>
</reference>
<proteinExistence type="predicted"/>
<sequence>MPVTLIELSQSINLEDKQQMVTFVHTTMVEVLKIPESDRLVRVIEYDSNNFYPPLNASDKYALITISMFPGRSLESKKLLYQKLCQGLETFGFSPTDTRIIINEIPAENWGLRGGISGDELL</sequence>
<dbReference type="SUPFAM" id="SSF55331">
    <property type="entry name" value="Tautomerase/MIF"/>
    <property type="match status" value="1"/>
</dbReference>
<evidence type="ECO:0000313" key="2">
    <source>
        <dbReference type="Proteomes" id="UP000076555"/>
    </source>
</evidence>
<evidence type="ECO:0008006" key="3">
    <source>
        <dbReference type="Google" id="ProtNLM"/>
    </source>
</evidence>
<accession>A0A161XMJ0</accession>